<dbReference type="InterPro" id="IPR007197">
    <property type="entry name" value="rSAM"/>
</dbReference>
<dbReference type="GO" id="GO:0003824">
    <property type="term" value="F:catalytic activity"/>
    <property type="evidence" value="ECO:0007669"/>
    <property type="project" value="InterPro"/>
</dbReference>
<dbReference type="NCBIfam" id="TIGR03936">
    <property type="entry name" value="sam_1_link_chp"/>
    <property type="match status" value="1"/>
</dbReference>
<dbReference type="Pfam" id="PF04055">
    <property type="entry name" value="Radical_SAM"/>
    <property type="match status" value="1"/>
</dbReference>
<dbReference type="PANTHER" id="PTHR42731">
    <property type="entry name" value="SLL1084 PROTEIN"/>
    <property type="match status" value="1"/>
</dbReference>
<sequence>MGITVEEILTPDINRPARYLGNELGAVHKPWEEAEVRWVLTYPEIYEVGASNLGHIILYNILNCQPRQLCDRAYLPAPDLAAKLRSTQTPLFAVENRRPLTDFDIIGFSLSYELGATNILEMLDLAGIPLTGKDRAEFDISEIPLIFAGGQTATSNPEPYADFLDFVDLGDGEELLPEIGLVIEEGKAAGLSREALLLDLAQIPGVYVPQFYDMTEDGSVKPNRPDVPKRILRRVATPMPAYAIGLVPYIQTVHDRLKIEVRRGCTRGCRFCQPGMLTRPARDVEPEKVVEAIEQGMRATGYNEFSLLSLSCSDYLALPAVGMEIKNRLKDKNISLSLPSQRVDRFDENIANILGGNRQSGLTFAPEAGTQRMRDIVNKGLTNEELLRGVKTAFEQGWEKVKLYFMIGLPGETDPDVLGIAETVRWLQQECRAKGRKTLKFNITVSNFTPKPHTPFQWHSVSTSEFKRKQELLKQVFGQIRGVKVNYTDVRISAMEDFVGRGDRRLSAVVRRAWELGAGMDSWMESLDRAFAAWENAIASSGLTWKYRQVENGEWNVMAGVEELQVERLKVESSEQPSNLQPSNLQPSNLQPANLQPTNLQPTNLQPTNLQPTNLQPTNLQPTNLQPSNLQPSNLQPANLQPSTLNALDAPLPWDHIDTGIDKNWLKEDLQRALDAATVPDCSFDGCSHCGVCGIDFGHNVVIDPPQIPQFAGHFKPNTNKDQRLRVWFGKLGDMTLLGHLDLASLFERAVRRASLPIRYSGGFRASARIMIANALPLGASSSGEIVEFELTEKMPVEEFRERLVSQLPKEIPVYGVEAVDLKEPAGTQLLEKAEYLIRVEVMSEASWDEWQGWIEAIKGSKEIWWERFTKSGKKQWVNLCDRLFEFEVMEPQKPKDGEEEVAESGVVLRYVGSCLNDGTMLRPEHIIYMLEQVAQQEFRLLHVHRQRLILRN</sequence>
<protein>
    <submittedName>
        <fullName evidence="3">TIGR03960 family B12-binding radical SAM protein</fullName>
    </submittedName>
</protein>
<dbReference type="CDD" id="cd01335">
    <property type="entry name" value="Radical_SAM"/>
    <property type="match status" value="1"/>
</dbReference>
<dbReference type="Pfam" id="PF10105">
    <property type="entry name" value="DUF2344"/>
    <property type="match status" value="1"/>
</dbReference>
<accession>A0A1D9FTN1</accession>
<dbReference type="NCBIfam" id="TIGR03960">
    <property type="entry name" value="rSAM_fuse_unch"/>
    <property type="match status" value="1"/>
</dbReference>
<dbReference type="InterPro" id="IPR045784">
    <property type="entry name" value="Radical_SAM_N2"/>
</dbReference>
<dbReference type="PROSITE" id="PS51918">
    <property type="entry name" value="RADICAL_SAM"/>
    <property type="match status" value="1"/>
</dbReference>
<organism evidence="3 4">
    <name type="scientific">Moorena producens (strain JHB)</name>
    <dbReference type="NCBI Taxonomy" id="1454205"/>
    <lineage>
        <taxon>Bacteria</taxon>
        <taxon>Bacillati</taxon>
        <taxon>Cyanobacteriota</taxon>
        <taxon>Cyanophyceae</taxon>
        <taxon>Coleofasciculales</taxon>
        <taxon>Coleofasciculaceae</taxon>
        <taxon>Moorena</taxon>
    </lineage>
</organism>
<feature type="region of interest" description="Disordered" evidence="1">
    <location>
        <begin position="570"/>
        <end position="627"/>
    </location>
</feature>
<feature type="domain" description="Radical SAM core" evidence="2">
    <location>
        <begin position="251"/>
        <end position="484"/>
    </location>
</feature>
<dbReference type="Proteomes" id="UP000176944">
    <property type="component" value="Chromosome"/>
</dbReference>
<gene>
    <name evidence="3" type="ORF">BJP36_00815</name>
</gene>
<dbReference type="GO" id="GO:0051536">
    <property type="term" value="F:iron-sulfur cluster binding"/>
    <property type="evidence" value="ECO:0007669"/>
    <property type="project" value="InterPro"/>
</dbReference>
<dbReference type="PANTHER" id="PTHR42731:SF1">
    <property type="entry name" value="RADICAL SAM DOMAIN PROTEIN"/>
    <property type="match status" value="1"/>
</dbReference>
<dbReference type="SMART" id="SM00729">
    <property type="entry name" value="Elp3"/>
    <property type="match status" value="1"/>
</dbReference>
<dbReference type="Pfam" id="PF19864">
    <property type="entry name" value="Radical_SAM_N2"/>
    <property type="match status" value="1"/>
</dbReference>
<evidence type="ECO:0000313" key="4">
    <source>
        <dbReference type="Proteomes" id="UP000176944"/>
    </source>
</evidence>
<dbReference type="InterPro" id="IPR023862">
    <property type="entry name" value="CHP03960_rSAM"/>
</dbReference>
<name>A0A1D9FTN1_MOOP1</name>
<evidence type="ECO:0000313" key="3">
    <source>
        <dbReference type="EMBL" id="AOY78643.2"/>
    </source>
</evidence>
<dbReference type="EMBL" id="CP017708">
    <property type="protein sequence ID" value="AOY78643.2"/>
    <property type="molecule type" value="Genomic_DNA"/>
</dbReference>
<dbReference type="InterPro" id="IPR058240">
    <property type="entry name" value="rSAM_sf"/>
</dbReference>
<dbReference type="SUPFAM" id="SSF141571">
    <property type="entry name" value="Pentapeptide repeat-like"/>
    <property type="match status" value="1"/>
</dbReference>
<dbReference type="SFLD" id="SFLDG01082">
    <property type="entry name" value="B12-binding_domain_containing"/>
    <property type="match status" value="1"/>
</dbReference>
<dbReference type="InterPro" id="IPR023404">
    <property type="entry name" value="rSAM_horseshoe"/>
</dbReference>
<dbReference type="InterPro" id="IPR006638">
    <property type="entry name" value="Elp3/MiaA/NifB-like_rSAM"/>
</dbReference>
<evidence type="ECO:0000259" key="2">
    <source>
        <dbReference type="PROSITE" id="PS51918"/>
    </source>
</evidence>
<evidence type="ECO:0000256" key="1">
    <source>
        <dbReference type="SAM" id="MobiDB-lite"/>
    </source>
</evidence>
<dbReference type="SUPFAM" id="SSF102114">
    <property type="entry name" value="Radical SAM enzymes"/>
    <property type="match status" value="1"/>
</dbReference>
<proteinExistence type="predicted"/>
<feature type="compositionally biased region" description="Polar residues" evidence="1">
    <location>
        <begin position="574"/>
        <end position="627"/>
    </location>
</feature>
<dbReference type="InterPro" id="IPR018768">
    <property type="entry name" value="DUF2344"/>
</dbReference>
<dbReference type="AlphaFoldDB" id="A0A1D9FTN1"/>
<dbReference type="Gene3D" id="2.160.20.80">
    <property type="entry name" value="E3 ubiquitin-protein ligase SopA"/>
    <property type="match status" value="1"/>
</dbReference>
<dbReference type="SFLD" id="SFLDS00029">
    <property type="entry name" value="Radical_SAM"/>
    <property type="match status" value="1"/>
</dbReference>
<dbReference type="Gene3D" id="3.80.30.20">
    <property type="entry name" value="tm_1862 like domain"/>
    <property type="match status" value="1"/>
</dbReference>
<reference evidence="4" key="1">
    <citation type="submission" date="2016-10" db="EMBL/GenBank/DDBJ databases">
        <title>Comparative genomics uncovers the prolific and rare metabolic potential of the cyanobacterial genus Moorea.</title>
        <authorList>
            <person name="Leao T."/>
            <person name="Castelao G."/>
            <person name="Korobeynikov A."/>
            <person name="Monroe E.A."/>
            <person name="Podell S."/>
            <person name="Glukhov E."/>
            <person name="Allen E."/>
            <person name="Gerwick W.H."/>
            <person name="Gerwick L."/>
        </authorList>
    </citation>
    <scope>NUCLEOTIDE SEQUENCE [LARGE SCALE GENOMIC DNA]</scope>
    <source>
        <strain evidence="4">JHB</strain>
    </source>
</reference>